<dbReference type="Gene3D" id="3.30.2410.10">
    <property type="entry name" value="Hect, E3 ligase catalytic domain"/>
    <property type="match status" value="1"/>
</dbReference>
<organism evidence="2 3">
    <name type="scientific">Paramuricea clavata</name>
    <name type="common">Red gorgonian</name>
    <name type="synonym">Violescent sea-whip</name>
    <dbReference type="NCBI Taxonomy" id="317549"/>
    <lineage>
        <taxon>Eukaryota</taxon>
        <taxon>Metazoa</taxon>
        <taxon>Cnidaria</taxon>
        <taxon>Anthozoa</taxon>
        <taxon>Octocorallia</taxon>
        <taxon>Malacalcyonacea</taxon>
        <taxon>Plexauridae</taxon>
        <taxon>Paramuricea</taxon>
    </lineage>
</organism>
<evidence type="ECO:0000313" key="2">
    <source>
        <dbReference type="EMBL" id="CAB3984946.1"/>
    </source>
</evidence>
<gene>
    <name evidence="2" type="ORF">PACLA_8A015176</name>
</gene>
<feature type="compositionally biased region" description="Low complexity" evidence="1">
    <location>
        <begin position="23"/>
        <end position="53"/>
    </location>
</feature>
<dbReference type="GO" id="GO:0016301">
    <property type="term" value="F:kinase activity"/>
    <property type="evidence" value="ECO:0007669"/>
    <property type="project" value="UniProtKB-KW"/>
</dbReference>
<proteinExistence type="predicted"/>
<name>A0A6S7G920_PARCT</name>
<keyword evidence="3" id="KW-1185">Reference proteome</keyword>
<dbReference type="InterPro" id="IPR009060">
    <property type="entry name" value="UBA-like_sf"/>
</dbReference>
<keyword evidence="2" id="KW-0418">Kinase</keyword>
<dbReference type="InterPro" id="IPR035983">
    <property type="entry name" value="Hect_E3_ubiquitin_ligase"/>
</dbReference>
<dbReference type="GO" id="GO:0004842">
    <property type="term" value="F:ubiquitin-protein transferase activity"/>
    <property type="evidence" value="ECO:0007669"/>
    <property type="project" value="InterPro"/>
</dbReference>
<dbReference type="CDD" id="cd14279">
    <property type="entry name" value="CUE"/>
    <property type="match status" value="1"/>
</dbReference>
<dbReference type="SUPFAM" id="SSF46934">
    <property type="entry name" value="UBA-like"/>
    <property type="match status" value="1"/>
</dbReference>
<feature type="region of interest" description="Disordered" evidence="1">
    <location>
        <begin position="18"/>
        <end position="54"/>
    </location>
</feature>
<dbReference type="EMBL" id="CACRXK020000805">
    <property type="protein sequence ID" value="CAB3984946.1"/>
    <property type="molecule type" value="Genomic_DNA"/>
</dbReference>
<evidence type="ECO:0000313" key="3">
    <source>
        <dbReference type="Proteomes" id="UP001152795"/>
    </source>
</evidence>
<dbReference type="SUPFAM" id="SSF56204">
    <property type="entry name" value="Hect, E3 ligase catalytic domain"/>
    <property type="match status" value="1"/>
</dbReference>
<keyword evidence="2" id="KW-0675">Receptor</keyword>
<sequence>MAELNQVRATLLKVADQISALGSNKSSSETTSSRPPESEATTSSSSSTASNAASEHRRLFNFGKTRHLVTKSKGKQSTKGKGKQPATKFKFVCLADSTTNCPPLSVKEKTDLCNAGLGDTTILLELNDSSVYLHEEVLKTFPKLSDTGGYELLLHQRGGGENGGFHTIKPPLCSLRLKDVCGKAKIYVRPLQRNIPLDSFDDEIPEEENEVNWGEPVVSCYTCGEVVHMAKMKEHQKTHPSKEFVSPEVKKKKISNAFSSDSESEIPEINHNGNGQDGDIELLNEIFPSTSTSDIKLALNECNNDANEAVRQLLDSPIDDTGNGREILEQSVLSLSATQSNVCEGQQKISEREELMPYLLEAGIDPDRFINERRLVIEELMMYHVIDKRILQILDIGKGMNEVSLTSFLKKCPALTKIVFPDEQQRRIEAQEVIEYIIYEGEDDSCEANNVAADFFLRYIREINQRQADGVTLVDLVHFWTASNVLQHRPKSLLVRFDDSKTNLFPLSETCFKAIILPTKHTEYEMFKRNVDIALKFGATGFVFN</sequence>
<accession>A0A6S7G920</accession>
<evidence type="ECO:0000256" key="1">
    <source>
        <dbReference type="SAM" id="MobiDB-lite"/>
    </source>
</evidence>
<feature type="region of interest" description="Disordered" evidence="1">
    <location>
        <begin position="258"/>
        <end position="277"/>
    </location>
</feature>
<reference evidence="2" key="1">
    <citation type="submission" date="2020-04" db="EMBL/GenBank/DDBJ databases">
        <authorList>
            <person name="Alioto T."/>
            <person name="Alioto T."/>
            <person name="Gomez Garrido J."/>
        </authorList>
    </citation>
    <scope>NUCLEOTIDE SEQUENCE</scope>
    <source>
        <strain evidence="2">A484AB</strain>
    </source>
</reference>
<keyword evidence="2" id="KW-0808">Transferase</keyword>
<protein>
    <submittedName>
        <fullName evidence="2">Tyrosine kinase receptor Cad96Ca</fullName>
    </submittedName>
</protein>
<dbReference type="AlphaFoldDB" id="A0A6S7G920"/>
<comment type="caution">
    <text evidence="2">The sequence shown here is derived from an EMBL/GenBank/DDBJ whole genome shotgun (WGS) entry which is preliminary data.</text>
</comment>
<dbReference type="Proteomes" id="UP001152795">
    <property type="component" value="Unassembled WGS sequence"/>
</dbReference>